<feature type="compositionally biased region" description="Basic and acidic residues" evidence="1">
    <location>
        <begin position="59"/>
        <end position="73"/>
    </location>
</feature>
<protein>
    <recommendedName>
        <fullName evidence="5">Lipoprotein</fullName>
    </recommendedName>
</protein>
<evidence type="ECO:0000313" key="3">
    <source>
        <dbReference type="EMBL" id="PWH84988.1"/>
    </source>
</evidence>
<gene>
    <name evidence="3" type="ORF">DIT68_11485</name>
</gene>
<comment type="caution">
    <text evidence="3">The sequence shown here is derived from an EMBL/GenBank/DDBJ whole genome shotgun (WGS) entry which is preliminary data.</text>
</comment>
<dbReference type="EMBL" id="QFRJ01000009">
    <property type="protein sequence ID" value="PWH84988.1"/>
    <property type="molecule type" value="Genomic_DNA"/>
</dbReference>
<feature type="region of interest" description="Disordered" evidence="1">
    <location>
        <begin position="59"/>
        <end position="80"/>
    </location>
</feature>
<dbReference type="OrthoDB" id="1427164at2"/>
<evidence type="ECO:0000256" key="1">
    <source>
        <dbReference type="SAM" id="MobiDB-lite"/>
    </source>
</evidence>
<keyword evidence="2" id="KW-0472">Membrane</keyword>
<proteinExistence type="predicted"/>
<evidence type="ECO:0008006" key="5">
    <source>
        <dbReference type="Google" id="ProtNLM"/>
    </source>
</evidence>
<reference evidence="3 4" key="1">
    <citation type="submission" date="2018-05" db="EMBL/GenBank/DDBJ databases">
        <title>Brumimicrobium oceani sp. nov., isolated from coastal sediment.</title>
        <authorList>
            <person name="Kou Y."/>
        </authorList>
    </citation>
    <scope>NUCLEOTIDE SEQUENCE [LARGE SCALE GENOMIC DNA]</scope>
    <source>
        <strain evidence="3 4">C305</strain>
    </source>
</reference>
<evidence type="ECO:0000313" key="4">
    <source>
        <dbReference type="Proteomes" id="UP000245370"/>
    </source>
</evidence>
<dbReference type="AlphaFoldDB" id="A0A2U2XB25"/>
<accession>A0A2U2XB25</accession>
<reference evidence="3 4" key="2">
    <citation type="submission" date="2018-05" db="EMBL/GenBank/DDBJ databases">
        <authorList>
            <person name="Lanie J.A."/>
            <person name="Ng W.-L."/>
            <person name="Kazmierczak K.M."/>
            <person name="Andrzejewski T.M."/>
            <person name="Davidsen T.M."/>
            <person name="Wayne K.J."/>
            <person name="Tettelin H."/>
            <person name="Glass J.I."/>
            <person name="Rusch D."/>
            <person name="Podicherti R."/>
            <person name="Tsui H.-C.T."/>
            <person name="Winkler M.E."/>
        </authorList>
    </citation>
    <scope>NUCLEOTIDE SEQUENCE [LARGE SCALE GENOMIC DNA]</scope>
    <source>
        <strain evidence="3 4">C305</strain>
    </source>
</reference>
<sequence>MKKMKLKNYFVLLLILSIGFSCSIEKRLHTGGYHVKLNKNKIKSDVKSNDRNNHLAFSERDEEQKQYTEKRSENTNSTVQHSITDQLNFEESTPVNKLSDFMAEPPKESTQVSKTVSQEECDVLYKKNGDELRLKVLEIDETRIKYKKCDNLNGPIYSIGISEVFMIKYANGTKDVFNEENETKATEVKTEPIKSVEPNQTAQSDGMSGLGVVGIVFLVVGFLLLLFISILIGLLFLILGLIFLIVGLSQG</sequence>
<dbReference type="RefSeq" id="WP_109359951.1">
    <property type="nucleotide sequence ID" value="NZ_QFRJ01000009.1"/>
</dbReference>
<keyword evidence="4" id="KW-1185">Reference proteome</keyword>
<feature type="transmembrane region" description="Helical" evidence="2">
    <location>
        <begin position="213"/>
        <end position="246"/>
    </location>
</feature>
<dbReference type="Proteomes" id="UP000245370">
    <property type="component" value="Unassembled WGS sequence"/>
</dbReference>
<keyword evidence="2" id="KW-1133">Transmembrane helix</keyword>
<evidence type="ECO:0000256" key="2">
    <source>
        <dbReference type="SAM" id="Phobius"/>
    </source>
</evidence>
<keyword evidence="2" id="KW-0812">Transmembrane</keyword>
<dbReference type="PROSITE" id="PS51257">
    <property type="entry name" value="PROKAR_LIPOPROTEIN"/>
    <property type="match status" value="1"/>
</dbReference>
<name>A0A2U2XB25_9FLAO</name>
<organism evidence="3 4">
    <name type="scientific">Brumimicrobium oceani</name>
    <dbReference type="NCBI Taxonomy" id="2100725"/>
    <lineage>
        <taxon>Bacteria</taxon>
        <taxon>Pseudomonadati</taxon>
        <taxon>Bacteroidota</taxon>
        <taxon>Flavobacteriia</taxon>
        <taxon>Flavobacteriales</taxon>
        <taxon>Crocinitomicaceae</taxon>
        <taxon>Brumimicrobium</taxon>
    </lineage>
</organism>